<evidence type="ECO:0008006" key="3">
    <source>
        <dbReference type="Google" id="ProtNLM"/>
    </source>
</evidence>
<keyword evidence="2" id="KW-1185">Reference proteome</keyword>
<evidence type="ECO:0000313" key="2">
    <source>
        <dbReference type="Proteomes" id="UP001501627"/>
    </source>
</evidence>
<dbReference type="Proteomes" id="UP001501627">
    <property type="component" value="Unassembled WGS sequence"/>
</dbReference>
<reference evidence="2" key="1">
    <citation type="journal article" date="2019" name="Int. J. Syst. Evol. Microbiol.">
        <title>The Global Catalogue of Microorganisms (GCM) 10K type strain sequencing project: providing services to taxonomists for standard genome sequencing and annotation.</title>
        <authorList>
            <consortium name="The Broad Institute Genomics Platform"/>
            <consortium name="The Broad Institute Genome Sequencing Center for Infectious Disease"/>
            <person name="Wu L."/>
            <person name="Ma J."/>
        </authorList>
    </citation>
    <scope>NUCLEOTIDE SEQUENCE [LARGE SCALE GENOMIC DNA]</scope>
    <source>
        <strain evidence="2">JCM 17561</strain>
    </source>
</reference>
<organism evidence="1 2">
    <name type="scientific">Comamonas faecalis</name>
    <dbReference type="NCBI Taxonomy" id="1387849"/>
    <lineage>
        <taxon>Bacteria</taxon>
        <taxon>Pseudomonadati</taxon>
        <taxon>Pseudomonadota</taxon>
        <taxon>Betaproteobacteria</taxon>
        <taxon>Burkholderiales</taxon>
        <taxon>Comamonadaceae</taxon>
        <taxon>Comamonas</taxon>
    </lineage>
</organism>
<proteinExistence type="predicted"/>
<sequence length="112" mass="12826">MYRICVDGQFIAGASRQSVNRQFQYQAIVRRRGFKVASGTFESKRDAQDWAATIEPEMRRGIFIDRSEAESMTLRELLMRCSEELLANARMARLLNLREPAFGPVRRAPAGE</sequence>
<protein>
    <recommendedName>
        <fullName evidence="3">Site-specific integrase</fullName>
    </recommendedName>
</protein>
<dbReference type="EMBL" id="BAABBP010000004">
    <property type="protein sequence ID" value="GAA3986616.1"/>
    <property type="molecule type" value="Genomic_DNA"/>
</dbReference>
<accession>A0ABP7QQR7</accession>
<evidence type="ECO:0000313" key="1">
    <source>
        <dbReference type="EMBL" id="GAA3986616.1"/>
    </source>
</evidence>
<gene>
    <name evidence="1" type="ORF">GCM10022279_07080</name>
</gene>
<comment type="caution">
    <text evidence="1">The sequence shown here is derived from an EMBL/GenBank/DDBJ whole genome shotgun (WGS) entry which is preliminary data.</text>
</comment>
<name>A0ABP7QQR7_9BURK</name>